<dbReference type="Proteomes" id="UP000198734">
    <property type="component" value="Unassembled WGS sequence"/>
</dbReference>
<sequence length="48" mass="5581">MFGRFTLFADYEQILERFDVDVAFDEENYSPNFSVAPSQSVISIFKPL</sequence>
<dbReference type="OrthoDB" id="9782620at2"/>
<name>A0A1I5UXC0_9BACI</name>
<evidence type="ECO:0000313" key="1">
    <source>
        <dbReference type="EMBL" id="SFP99356.1"/>
    </source>
</evidence>
<gene>
    <name evidence="1" type="ORF">SAMN05421670_0562</name>
</gene>
<accession>A0A1I5UXC0</accession>
<organism evidence="1 2">
    <name type="scientific">Psychrobacillus psychrotolerans</name>
    <dbReference type="NCBI Taxonomy" id="126156"/>
    <lineage>
        <taxon>Bacteria</taxon>
        <taxon>Bacillati</taxon>
        <taxon>Bacillota</taxon>
        <taxon>Bacilli</taxon>
        <taxon>Bacillales</taxon>
        <taxon>Bacillaceae</taxon>
        <taxon>Psychrobacillus</taxon>
    </lineage>
</organism>
<dbReference type="AlphaFoldDB" id="A0A1I5UXC0"/>
<proteinExistence type="predicted"/>
<dbReference type="STRING" id="126156.SAMN05421670_0562"/>
<dbReference type="EMBL" id="FOXU01000001">
    <property type="protein sequence ID" value="SFP99356.1"/>
    <property type="molecule type" value="Genomic_DNA"/>
</dbReference>
<evidence type="ECO:0000313" key="2">
    <source>
        <dbReference type="Proteomes" id="UP000198734"/>
    </source>
</evidence>
<keyword evidence="2" id="KW-1185">Reference proteome</keyword>
<protein>
    <submittedName>
        <fullName evidence="1">Uncharacterized protein</fullName>
    </submittedName>
</protein>
<reference evidence="2" key="1">
    <citation type="submission" date="2016-10" db="EMBL/GenBank/DDBJ databases">
        <authorList>
            <person name="Varghese N."/>
            <person name="Submissions S."/>
        </authorList>
    </citation>
    <scope>NUCLEOTIDE SEQUENCE [LARGE SCALE GENOMIC DNA]</scope>
    <source>
        <strain evidence="2">DSM 11706</strain>
    </source>
</reference>
<dbReference type="RefSeq" id="WP_139219883.1">
    <property type="nucleotide sequence ID" value="NZ_FOXU01000001.1"/>
</dbReference>